<dbReference type="SUPFAM" id="SSF56672">
    <property type="entry name" value="DNA/RNA polymerases"/>
    <property type="match status" value="1"/>
</dbReference>
<dbReference type="AlphaFoldDB" id="A0A5D3ALG6"/>
<keyword evidence="1" id="KW-0732">Signal</keyword>
<dbReference type="EMBL" id="NIDF01000185">
    <property type="protein sequence ID" value="TYJ51794.1"/>
    <property type="molecule type" value="Genomic_DNA"/>
</dbReference>
<evidence type="ECO:0000259" key="2">
    <source>
        <dbReference type="Pfam" id="PF07727"/>
    </source>
</evidence>
<sequence>MSMMRTLCPWRYHLALQLRLLLQLRHASSAHSSPTSVSSLDLPPTPARDVPGWAYLPYQRESAPSPGSDGADVSGLRLRSGETYFAELHAAFSATILEHLPQSYREARRSPEWDLWWTAIKDELGKLEKYGVWTVVPRTANMRVVGARQIAGVDYHDHFAAVAHKDTIRILLALVGYYDLECDQVDLKAAFLNGDLEENIYMDPPEGSDIPTGNVLRLRKSLYGLKQSPRCFNQAFDKWLRSQGFTSSRADSCLYFRRRNGAWLLLSVHVDDQLIASNSRDALDKFKDELNRAFECSDTGPARYFLGFNIHRDRTVGKLLISQEHYIENLLEQYGMSDCKPSNYPSPRLQAHLGYR</sequence>
<reference evidence="3 4" key="1">
    <citation type="submission" date="2017-05" db="EMBL/GenBank/DDBJ databases">
        <title>The Genome Sequence of Tsuchiyaea wingfieldii DSM 27421.</title>
        <authorList>
            <person name="Cuomo C."/>
            <person name="Passer A."/>
            <person name="Billmyre B."/>
            <person name="Heitman J."/>
        </authorList>
    </citation>
    <scope>NUCLEOTIDE SEQUENCE [LARGE SCALE GENOMIC DNA]</scope>
    <source>
        <strain evidence="3 4">DSM 27421</strain>
    </source>
</reference>
<proteinExistence type="predicted"/>
<feature type="domain" description="Reverse transcriptase Ty1/copia-type" evidence="2">
    <location>
        <begin position="139"/>
        <end position="345"/>
    </location>
</feature>
<dbReference type="InterPro" id="IPR013103">
    <property type="entry name" value="RVT_2"/>
</dbReference>
<feature type="chain" id="PRO_5023114232" description="Reverse transcriptase Ty1/copia-type domain-containing protein" evidence="1">
    <location>
        <begin position="31"/>
        <end position="356"/>
    </location>
</feature>
<gene>
    <name evidence="3" type="ORF">B9479_007610</name>
</gene>
<evidence type="ECO:0000313" key="3">
    <source>
        <dbReference type="EMBL" id="TYJ51794.1"/>
    </source>
</evidence>
<dbReference type="InterPro" id="IPR043502">
    <property type="entry name" value="DNA/RNA_pol_sf"/>
</dbReference>
<organism evidence="3 4">
    <name type="scientific">Cryptococcus floricola</name>
    <dbReference type="NCBI Taxonomy" id="2591691"/>
    <lineage>
        <taxon>Eukaryota</taxon>
        <taxon>Fungi</taxon>
        <taxon>Dikarya</taxon>
        <taxon>Basidiomycota</taxon>
        <taxon>Agaricomycotina</taxon>
        <taxon>Tremellomycetes</taxon>
        <taxon>Tremellales</taxon>
        <taxon>Cryptococcaceae</taxon>
        <taxon>Cryptococcus</taxon>
    </lineage>
</organism>
<dbReference type="Pfam" id="PF07727">
    <property type="entry name" value="RVT_2"/>
    <property type="match status" value="1"/>
</dbReference>
<evidence type="ECO:0000313" key="4">
    <source>
        <dbReference type="Proteomes" id="UP000322245"/>
    </source>
</evidence>
<name>A0A5D3ALG6_9TREE</name>
<keyword evidence="4" id="KW-1185">Reference proteome</keyword>
<comment type="caution">
    <text evidence="3">The sequence shown here is derived from an EMBL/GenBank/DDBJ whole genome shotgun (WGS) entry which is preliminary data.</text>
</comment>
<accession>A0A5D3ALG6</accession>
<evidence type="ECO:0000256" key="1">
    <source>
        <dbReference type="SAM" id="SignalP"/>
    </source>
</evidence>
<feature type="signal peptide" evidence="1">
    <location>
        <begin position="1"/>
        <end position="30"/>
    </location>
</feature>
<dbReference type="Proteomes" id="UP000322245">
    <property type="component" value="Unassembled WGS sequence"/>
</dbReference>
<protein>
    <recommendedName>
        <fullName evidence="2">Reverse transcriptase Ty1/copia-type domain-containing protein</fullName>
    </recommendedName>
</protein>